<reference evidence="2 3" key="1">
    <citation type="submission" date="2019-08" db="EMBL/GenBank/DDBJ databases">
        <authorList>
            <person name="Peeters C."/>
        </authorList>
    </citation>
    <scope>NUCLEOTIDE SEQUENCE [LARGE SCALE GENOMIC DNA]</scope>
    <source>
        <strain evidence="2 3">LMG 31121</strain>
    </source>
</reference>
<dbReference type="Gene3D" id="2.60.40.10">
    <property type="entry name" value="Immunoglobulins"/>
    <property type="match status" value="1"/>
</dbReference>
<feature type="domain" description="IPT/TIG" evidence="1">
    <location>
        <begin position="22"/>
        <end position="89"/>
    </location>
</feature>
<dbReference type="InterPro" id="IPR002909">
    <property type="entry name" value="IPT_dom"/>
</dbReference>
<name>A0A5E5BE38_9BURK</name>
<accession>A0A5E5BE38</accession>
<evidence type="ECO:0000313" key="2">
    <source>
        <dbReference type="EMBL" id="VVE83578.1"/>
    </source>
</evidence>
<gene>
    <name evidence="2" type="ORF">PSP31121_04355</name>
</gene>
<organism evidence="2 3">
    <name type="scientific">Pandoraea sputorum</name>
    <dbReference type="NCBI Taxonomy" id="93222"/>
    <lineage>
        <taxon>Bacteria</taxon>
        <taxon>Pseudomonadati</taxon>
        <taxon>Pseudomonadota</taxon>
        <taxon>Betaproteobacteria</taxon>
        <taxon>Burkholderiales</taxon>
        <taxon>Burkholderiaceae</taxon>
        <taxon>Pandoraea</taxon>
    </lineage>
</organism>
<dbReference type="EMBL" id="CABPSR010000014">
    <property type="protein sequence ID" value="VVE83578.1"/>
    <property type="molecule type" value="Genomic_DNA"/>
</dbReference>
<evidence type="ECO:0000259" key="1">
    <source>
        <dbReference type="Pfam" id="PF01833"/>
    </source>
</evidence>
<dbReference type="InterPro" id="IPR014756">
    <property type="entry name" value="Ig_E-set"/>
</dbReference>
<dbReference type="SUPFAM" id="SSF81296">
    <property type="entry name" value="E set domains"/>
    <property type="match status" value="1"/>
</dbReference>
<dbReference type="AlphaFoldDB" id="A0A5E5BE38"/>
<proteinExistence type="predicted"/>
<sequence>MEETNMATIIRVIPQELADMNNASISIMGDGFSKATAVYFVDSTSSTKIFARTFNIVSDRQINTVLPSLTPGRLQVFVITGGTEAEASQGSFLTPDGPANYIYYVPRTTVL</sequence>
<protein>
    <recommendedName>
        <fullName evidence="1">IPT/TIG domain-containing protein</fullName>
    </recommendedName>
</protein>
<dbReference type="InterPro" id="IPR013783">
    <property type="entry name" value="Ig-like_fold"/>
</dbReference>
<dbReference type="Pfam" id="PF01833">
    <property type="entry name" value="TIG"/>
    <property type="match status" value="1"/>
</dbReference>
<dbReference type="Proteomes" id="UP000335538">
    <property type="component" value="Unassembled WGS sequence"/>
</dbReference>
<evidence type="ECO:0000313" key="3">
    <source>
        <dbReference type="Proteomes" id="UP000335538"/>
    </source>
</evidence>